<name>A0A543PVS7_9MICO</name>
<evidence type="ECO:0000259" key="2">
    <source>
        <dbReference type="Pfam" id="PF00775"/>
    </source>
</evidence>
<dbReference type="GO" id="GO:0016702">
    <property type="term" value="F:oxidoreductase activity, acting on single donors with incorporation of molecular oxygen, incorporation of two atoms of oxygen"/>
    <property type="evidence" value="ECO:0007669"/>
    <property type="project" value="InterPro"/>
</dbReference>
<sequence length="323" mass="33174">MDAAPRLLGGGTAGSRDERSVMAAHTPSAPEHEWIDEHGTEIEDHDRGLVYDIRTLVDRRRALALFGGLGVAGALAACSAATPQATTTTSTTSAAAPGVVSGSTSGATAAANAGTDLVEAPDETAGPYPGDGSNGQNVLDDSGIVRQDIRSSFGSSTTTAQGVPLTIKLTVKDLATSSALVGAAVYVWHCDRDGNYSMYSEGAADENYLRGVQPTDESGTATFTSVFPACYSGRWPHIHFEVYEKVGDATSSGPIVKTSQIALPQTACDAVYATSGYEQSVGNLSQVSLQRDNVFGDDGGIHQLATMSGSASSGYTAALTIGV</sequence>
<dbReference type="Pfam" id="PF00775">
    <property type="entry name" value="Dioxygenase_C"/>
    <property type="match status" value="1"/>
</dbReference>
<dbReference type="InterPro" id="IPR015889">
    <property type="entry name" value="Intradiol_dOase_core"/>
</dbReference>
<accession>A0A543PVS7</accession>
<evidence type="ECO:0000313" key="4">
    <source>
        <dbReference type="Proteomes" id="UP000320085"/>
    </source>
</evidence>
<feature type="compositionally biased region" description="Low complexity" evidence="1">
    <location>
        <begin position="88"/>
        <end position="115"/>
    </location>
</feature>
<dbReference type="GO" id="GO:0008199">
    <property type="term" value="F:ferric iron binding"/>
    <property type="evidence" value="ECO:0007669"/>
    <property type="project" value="InterPro"/>
</dbReference>
<dbReference type="PANTHER" id="PTHR34315:SF1">
    <property type="entry name" value="INTRADIOL RING-CLEAVAGE DIOXYGENASES DOMAIN-CONTAINING PROTEIN-RELATED"/>
    <property type="match status" value="1"/>
</dbReference>
<gene>
    <name evidence="3" type="ORF">FHX52_1312</name>
</gene>
<feature type="region of interest" description="Disordered" evidence="1">
    <location>
        <begin position="1"/>
        <end position="21"/>
    </location>
</feature>
<feature type="region of interest" description="Disordered" evidence="1">
    <location>
        <begin position="88"/>
        <end position="140"/>
    </location>
</feature>
<reference evidence="3 4" key="1">
    <citation type="submission" date="2019-06" db="EMBL/GenBank/DDBJ databases">
        <title>Sequencing the genomes of 1000 actinobacteria strains.</title>
        <authorList>
            <person name="Klenk H.-P."/>
        </authorList>
    </citation>
    <scope>NUCLEOTIDE SEQUENCE [LARGE SCALE GENOMIC DNA]</scope>
    <source>
        <strain evidence="3 4">DSM 21776</strain>
    </source>
</reference>
<dbReference type="CDD" id="cd03457">
    <property type="entry name" value="intradiol_dioxygenase_like"/>
    <property type="match status" value="1"/>
</dbReference>
<proteinExistence type="predicted"/>
<keyword evidence="3" id="KW-0560">Oxidoreductase</keyword>
<evidence type="ECO:0000313" key="3">
    <source>
        <dbReference type="EMBL" id="TQN48187.1"/>
    </source>
</evidence>
<feature type="domain" description="Intradiol ring-cleavage dioxygenases" evidence="2">
    <location>
        <begin position="159"/>
        <end position="233"/>
    </location>
</feature>
<dbReference type="SUPFAM" id="SSF49482">
    <property type="entry name" value="Aromatic compound dioxygenase"/>
    <property type="match status" value="1"/>
</dbReference>
<protein>
    <submittedName>
        <fullName evidence="3">Dioxygenase-like protein</fullName>
    </submittedName>
</protein>
<dbReference type="PANTHER" id="PTHR34315">
    <property type="match status" value="1"/>
</dbReference>
<dbReference type="EMBL" id="VFQF01000001">
    <property type="protein sequence ID" value="TQN48187.1"/>
    <property type="molecule type" value="Genomic_DNA"/>
</dbReference>
<keyword evidence="3" id="KW-0223">Dioxygenase</keyword>
<dbReference type="Proteomes" id="UP000320085">
    <property type="component" value="Unassembled WGS sequence"/>
</dbReference>
<comment type="caution">
    <text evidence="3">The sequence shown here is derived from an EMBL/GenBank/DDBJ whole genome shotgun (WGS) entry which is preliminary data.</text>
</comment>
<dbReference type="InterPro" id="IPR000627">
    <property type="entry name" value="Intradiol_dOase_C"/>
</dbReference>
<dbReference type="Gene3D" id="2.60.130.10">
    <property type="entry name" value="Aromatic compound dioxygenase"/>
    <property type="match status" value="1"/>
</dbReference>
<organism evidence="3 4">
    <name type="scientific">Humibacillus xanthopallidus</name>
    <dbReference type="NCBI Taxonomy" id="412689"/>
    <lineage>
        <taxon>Bacteria</taxon>
        <taxon>Bacillati</taxon>
        <taxon>Actinomycetota</taxon>
        <taxon>Actinomycetes</taxon>
        <taxon>Micrococcales</taxon>
        <taxon>Intrasporangiaceae</taxon>
        <taxon>Humibacillus</taxon>
    </lineage>
</organism>
<evidence type="ECO:0000256" key="1">
    <source>
        <dbReference type="SAM" id="MobiDB-lite"/>
    </source>
</evidence>
<dbReference type="AlphaFoldDB" id="A0A543PVS7"/>